<dbReference type="AlphaFoldDB" id="A0AA41Z8Z1"/>
<protein>
    <submittedName>
        <fullName evidence="2">Cobalamin B12-binding domain-containing protein</fullName>
    </submittedName>
</protein>
<proteinExistence type="predicted"/>
<reference evidence="2" key="1">
    <citation type="submission" date="2022-05" db="EMBL/GenBank/DDBJ databases">
        <authorList>
            <person name="Pankratov T."/>
        </authorList>
    </citation>
    <scope>NUCLEOTIDE SEQUENCE</scope>
    <source>
        <strain evidence="2">BP6-180914</strain>
    </source>
</reference>
<accession>A0AA41Z8Z1</accession>
<feature type="domain" description="B12-binding" evidence="1">
    <location>
        <begin position="173"/>
        <end position="305"/>
    </location>
</feature>
<dbReference type="Pfam" id="PF02310">
    <property type="entry name" value="B12-binding"/>
    <property type="match status" value="1"/>
</dbReference>
<dbReference type="InterPro" id="IPR036724">
    <property type="entry name" value="Cobalamin-bd_sf"/>
</dbReference>
<comment type="caution">
    <text evidence="2">The sequence shown here is derived from an EMBL/GenBank/DDBJ whole genome shotgun (WGS) entry which is preliminary data.</text>
</comment>
<evidence type="ECO:0000313" key="3">
    <source>
        <dbReference type="Proteomes" id="UP001165667"/>
    </source>
</evidence>
<dbReference type="Gene3D" id="3.40.50.280">
    <property type="entry name" value="Cobalamin-binding domain"/>
    <property type="match status" value="1"/>
</dbReference>
<dbReference type="EMBL" id="JAMOIM010000060">
    <property type="protein sequence ID" value="MCW6512698.1"/>
    <property type="molecule type" value="Genomic_DNA"/>
</dbReference>
<evidence type="ECO:0000259" key="1">
    <source>
        <dbReference type="PROSITE" id="PS51332"/>
    </source>
</evidence>
<dbReference type="SUPFAM" id="SSF52242">
    <property type="entry name" value="Cobalamin (vitamin B12)-binding domain"/>
    <property type="match status" value="1"/>
</dbReference>
<dbReference type="InterPro" id="IPR006158">
    <property type="entry name" value="Cobalamin-bd"/>
</dbReference>
<dbReference type="RefSeq" id="WP_282589073.1">
    <property type="nucleotide sequence ID" value="NZ_JAMOIM010000060.1"/>
</dbReference>
<organism evidence="2 3">
    <name type="scientific">Lichenifustis flavocetrariae</name>
    <dbReference type="NCBI Taxonomy" id="2949735"/>
    <lineage>
        <taxon>Bacteria</taxon>
        <taxon>Pseudomonadati</taxon>
        <taxon>Pseudomonadota</taxon>
        <taxon>Alphaproteobacteria</taxon>
        <taxon>Hyphomicrobiales</taxon>
        <taxon>Lichenihabitantaceae</taxon>
        <taxon>Lichenifustis</taxon>
    </lineage>
</organism>
<dbReference type="PROSITE" id="PS51332">
    <property type="entry name" value="B12_BINDING"/>
    <property type="match status" value="1"/>
</dbReference>
<gene>
    <name evidence="2" type="ORF">M8523_32855</name>
</gene>
<keyword evidence="3" id="KW-1185">Reference proteome</keyword>
<sequence>MREESDTGRALGGEIVDGLDAQSFVEAQYRKTELRRRYNDNDAADRVSILIRAIEKEVIPRIVSARVKKNQPARSVPAVAINANCVGLFARILIGHEKGVEPSAFVGDLQASGAAAEAIYLDLLAPAARHLGLLWDDDLCTFLDVTIALGTLHRIMLSLSADLGFEHRKIDPARRVLLVQAPGARHTFGVQMVAEFFRRGAWTVDMVLSPVDDELSCAVQAEWFTVVGFSVACDASLSTLAETIRMVRQASLNPSVGILVGGPAFIDHPDYVASVGADGMAADAIHAVIEAERFVLHTPQFMRSATRKDRADA</sequence>
<dbReference type="GO" id="GO:0046872">
    <property type="term" value="F:metal ion binding"/>
    <property type="evidence" value="ECO:0007669"/>
    <property type="project" value="InterPro"/>
</dbReference>
<dbReference type="GO" id="GO:0031419">
    <property type="term" value="F:cobalamin binding"/>
    <property type="evidence" value="ECO:0007669"/>
    <property type="project" value="InterPro"/>
</dbReference>
<dbReference type="Proteomes" id="UP001165667">
    <property type="component" value="Unassembled WGS sequence"/>
</dbReference>
<evidence type="ECO:0000313" key="2">
    <source>
        <dbReference type="EMBL" id="MCW6512698.1"/>
    </source>
</evidence>
<name>A0AA41Z8Z1_9HYPH</name>